<dbReference type="Pfam" id="PF13573">
    <property type="entry name" value="SprB"/>
    <property type="match status" value="1"/>
</dbReference>
<dbReference type="InterPro" id="IPR022385">
    <property type="entry name" value="Rhs_assc_core"/>
</dbReference>
<sequence length="3766" mass="413778">MKNLTNLLRTVLFILSIGLFSYINAQNADGVTLTTFVDGVSVVCGDAIPIDLEVEVTSGNPIDQIVISLQLPPGVLYTPSSAIGMVENDISDLNNPIFSVSEAVTDLHNIQYFVESNCSLIDYIQSNFENPENGFVVVQTNISYRQDGITKSNDEPGGSESISVTYAELQLDVDTEDHQRDGVTLFDVVERKFSVRNTGLGSTDRILITLERVSSLDSEKLFLLDGSDQVVREITPSSSDVEFLEYELAASDFPSTGIQNEFELNESLRFKWDVRVIGCSSPITSRVSADWGCEDERCNVTTETFFEPIINVDSEGSPDVVGSYVIDQFGSFCGDDALVVNATYTNNGVGSPDPAINTLYNIKIKSSDNIVSASLAGTNLDGFIDSEGNIDLADQLTSDPDGAGGIEDIDGDSFYDDFIEGTSNFIFTYVSPTVNDIKSSDGDANFHMLELRGQNYCDVQSPIIGPADYTYVYAKDSSRNFSTGTAYSYTIPDNIVEDGYAFQATIPIVRSLYLESFNCSNPVLYTEFVLPADVIATGVEVKPDASSDYEDITFSTSGQTVIVEIPTSFSGGVIDAPQSFRIALRDQTCEVQATFTTLNVKSYVSCDPSCTTNRYLLANRNYEYRITGCPSCSDGIANGDEEGIDCGGSCPEVCDDPGDGGGGSGTCSLEFSSIKLERTTFGWVPDPSNYSYGSGSPYRYNNPYLYKDLFIDKTIPKVTKDTPGVRIDRGYAGDTLKLTAEILIQKNVSLDNIQEITYSHSPISYSFFSFIEQKSYSGQVRGLKFVAYSNVIIDGVVYPINTISEPVIGDLSSEVSITTQLNLVDNGIPTTLTQGQSLIIEAELVLIDEIFPIEPDNEKFTEGVNHLIDDFSIVLNNINECENISTTEFSYLRPRIFFTNSNGYNSPFCEYENPMISEFAVGGLRWNNNIREPDFPNEFRPLYYIKDFQADFPTDIEWEPEVIEPGSLGGREIFIETNVDANGEDFYRIRAPFDPTTSIVYGQNDYLSNVKNIPEYNLTPDCSSTDQVGLPNFGRLTGEHGVGLLSYIDDPSLHLSTSINISRTIINPNLNGSFVQGEQIKEAIDDPVEYPVEFCSSSSFKQPNNWFMAVELPQNTNLKIIGVKDENGDFLPDNFFGPIEDAVQHPNGKNYLVQVGYLPRNTCKQYTIVTDYFDCDEDALEEFKVVYGFSCDTQYPNVDQTTETVADLIRCDIPLKEEVFSQRIRLSNLQIIVDKLGDRRTELCQPVEFEALVASTRYNDVSDLKIFAELPEGVIYDNTYTPQYLYPALGPNASSTYQDVPSSAFFSNGDQIGWDMTEVIGPILPGSYDPNNNVKIRFRLSNTCDFNPGIPIEFYIEGVTNCGGLAQLKEQRKMFIEGFEFDEFQSTISADEFTSCSPISTISLTVDNLLETSSMTDELIVTLPSNVTYQSTTPASGLAEPTVANQGGVQTLTYSIPPDYVPASGSTEIGIVVLLSNPSAVSGPLLGNVEMIQNGQATCVVDAQTCPLIATTLLSSFEIPANLSESIPTISTNGRTEYCIGETISSVITASMSADHVSYQWFLDGTSISGVIVYSSGDPDPQITADAAGQYTIRAISESNCTYESDALSITINDGVINVDAGADQLICANTLTLSATGDHVDALWQLINSPGGGSANIVNADQNVTEVILTEGVFGTYEFRFTGSDDCVSNSDNVIISYNNYSISGDLTCANTDYTLTANITPDAAGFTYQWYSESSGLISGATSATFNPEDRTDTYRVEASNGNCLLDFEFNVDAHIFPVISTTDETEYCPSSSINNTFVLADDPGYVSYEWLKDGTPFPPNNNSDIFTATESGTFSVRVTTDKGCTYVSNEIEVSIISESVTANAGQDQLICDATTTLSASGTGFVTGEWSVHSVPDGIDPINVTVGNPNDENTTVDLPVAGTYEFLWQTFGNCPDDYNAQDIVLVEYDTDYFADVSGIATVGSYDEENNVATICPGTTVNLTAQLLHPSKPELTGGLTYRWSKDGTEVHVGKVYATSEVGTYEVEIAGLGCARTTTVQVIENNFADAETITVDGGDPTFCPGDTRILRIPDNFTYYQWRRNGSNISSANSASFTASQPGSYSVMLRDDTNCEDIVAAIDLSHKEFITIAISDVEGITCPGATDGTATIRLTGSNSGTPIDFEVLSSTNMVVFSGTVNNNTFEDLPAIFGQGTYTVSATHPETNCVTTDEFEVIDGSPFASIQVSSISCGATVASGESALVQFTLNRLFPQDGGSFNFRIIGVDDGLEYLTGTGDFGELVTTDGSGSDLILDYTQAAYELQILEDASTANECDKSFIINLENERARITTSAPYQINSEGARVTNDFVVCGEGQTAEIFIDASMLVTNITPGDFSQFDILIEQIDVIDGTRTSYINETNLTSPITIDAEGGFYEATITSSNPDYVSCTRSGIAFNIQQTDLDASIQTTNVSCPGGDNGRASALASGGVPPYRYSWLNDSGSEISTLSSVFGLTAGDYVLEVFDSRCGDPYVIPYTITEPDPLGDVAITQFPTNLSCDVVATLSNAGGTPPYRFEWIRLEQTTEVQYTVNEFGEPVYEEVPGPVVEEVMFVDRNIQATAGEAISMTTSNEAKPGTYKIRVVDANGCFIEGPIQEVEQPEVTREYHIAFRWKTFAEEVEPEEPITVSTASIASKSMGGAVRQAAEICVENNVAVLNDEFEAYCRTGELLEDEVTLSYNIHQYHYTLYYYDRAGNLTRTIPPKGVDFLEPGDFGGSMDRSLTPAHSLVTQYDYDNWRQLTRQESPDGGETYFAYNNQGQLRFSQNEKQLNENHFSYTKYDRLGRVAEVGQAEIGGGATSFGDLTDETLLDQDRNNLPIDDQFPTAAETLTEQTRTFYSEASGEVYYGEEQTHLRNRVSYARITNEDGKVATTHYSYDPHGNVKWLVQDIPDLNKNYIGYEYDLISGNVKQVNFNQGAASPFFHRYSYDEDNRILSVLTSNNGYIWEEDARYDYFNHGPLKRMELGKDKVQGVDYAYTIHGWLKGINHGSLDPSIDPGQDGNGASTVARDAFGMELGYYEGDFTNENSIFDTGSSYHLAAKPGKELFNGNISTWTNNILSPTTALTYSDLTGYQFEYDELNRIKTSELLPFTGSAWSSTEDYSSAYTYDPNGNLMSLTRQAYGDTPAERAMDELTYNYDPANNQLTSVDDAVASSPWLSDVEDQEAGNYTYDEIGNLVADTQSDITDIDWTVYGKVNQITHANGDVVNFHYDAAGNRIRKQFAKADGTIKDTYYVRDAGGNIMAVYEGDGAETALRELPIYGSDRIGQFRPSIQMVVMVDGTEDVIFNDGTSYLIDEPTDVVILGPGFTVTEGETFYAGPDPNDVPPESQAAPAPADATHVRVTNRKQYELKDHLGNVRGVVSDKKLADVDFGTGTFSNIRPEVMHASFFYPFGMELPGMNYNSRNYRYGFNGKEKDQSGEWGSITNYDYGFRIYNPGIGKFLSEDPLTKSYPELTPYQFASNSPIDGIDLDGLEYLSKDEARVSIVNGTAFIRLETFSDVFKSRFRQKFPYYGLVYQDENGFGYGQGMISQVLSVEYLPDRKEASFGRPSDIILWDRPSKSNYRKYSEPNVIRMVPVTKSGETDKRFSQRNYQELVSHPSPAKGRGGASFIFILNTANFIMETNLSMTIRDDLDKLSLQVRDRQKIDDVWAWRPKLITTPSPLNLALRDVQDAMSIQGFIPEKFMNTRDLSAIINIVLFGGEGNESEELKSVGNKVIEEISNKQEDEK</sequence>
<dbReference type="InterPro" id="IPR013783">
    <property type="entry name" value="Ig-like_fold"/>
</dbReference>
<name>A0A239K9B8_EKHLU</name>
<protein>
    <submittedName>
        <fullName evidence="2">RHS repeat-associated core domain-containing protein</fullName>
    </submittedName>
</protein>
<dbReference type="Gene3D" id="2.60.40.2700">
    <property type="match status" value="1"/>
</dbReference>
<dbReference type="NCBIfam" id="TIGR03696">
    <property type="entry name" value="Rhs_assc_core"/>
    <property type="match status" value="1"/>
</dbReference>
<accession>A0A239K9B8</accession>
<dbReference type="OrthoDB" id="976756at2"/>
<dbReference type="InterPro" id="IPR050708">
    <property type="entry name" value="T6SS_VgrG/RHS"/>
</dbReference>
<keyword evidence="3" id="KW-1185">Reference proteome</keyword>
<proteinExistence type="predicted"/>
<dbReference type="PANTHER" id="PTHR32305">
    <property type="match status" value="1"/>
</dbReference>
<dbReference type="Proteomes" id="UP000198393">
    <property type="component" value="Unassembled WGS sequence"/>
</dbReference>
<dbReference type="InterPro" id="IPR025667">
    <property type="entry name" value="SprB_repeat"/>
</dbReference>
<dbReference type="PANTHER" id="PTHR32305:SF15">
    <property type="entry name" value="PROTEIN RHSA-RELATED"/>
    <property type="match status" value="1"/>
</dbReference>
<dbReference type="EMBL" id="FZPD01000004">
    <property type="protein sequence ID" value="SNT14262.1"/>
    <property type="molecule type" value="Genomic_DNA"/>
</dbReference>
<evidence type="ECO:0000256" key="1">
    <source>
        <dbReference type="SAM" id="MobiDB-lite"/>
    </source>
</evidence>
<organism evidence="2 3">
    <name type="scientific">Ekhidna lutea</name>
    <dbReference type="NCBI Taxonomy" id="447679"/>
    <lineage>
        <taxon>Bacteria</taxon>
        <taxon>Pseudomonadati</taxon>
        <taxon>Bacteroidota</taxon>
        <taxon>Cytophagia</taxon>
        <taxon>Cytophagales</taxon>
        <taxon>Reichenbachiellaceae</taxon>
        <taxon>Ekhidna</taxon>
    </lineage>
</organism>
<gene>
    <name evidence="2" type="ORF">SAMN05421640_2488</name>
</gene>
<dbReference type="Gene3D" id="2.60.40.10">
    <property type="entry name" value="Immunoglobulins"/>
    <property type="match status" value="2"/>
</dbReference>
<dbReference type="Gene3D" id="2.180.10.10">
    <property type="entry name" value="RHS repeat-associated core"/>
    <property type="match status" value="1"/>
</dbReference>
<reference evidence="2 3" key="1">
    <citation type="submission" date="2017-06" db="EMBL/GenBank/DDBJ databases">
        <authorList>
            <person name="Kim H.J."/>
            <person name="Triplett B.A."/>
        </authorList>
    </citation>
    <scope>NUCLEOTIDE SEQUENCE [LARGE SCALE GENOMIC DNA]</scope>
    <source>
        <strain evidence="2 3">DSM 19307</strain>
    </source>
</reference>
<evidence type="ECO:0000313" key="2">
    <source>
        <dbReference type="EMBL" id="SNT14262.1"/>
    </source>
</evidence>
<evidence type="ECO:0000313" key="3">
    <source>
        <dbReference type="Proteomes" id="UP000198393"/>
    </source>
</evidence>
<dbReference type="RefSeq" id="WP_089357194.1">
    <property type="nucleotide sequence ID" value="NZ_FZPD01000004.1"/>
</dbReference>
<feature type="region of interest" description="Disordered" evidence="1">
    <location>
        <begin position="3354"/>
        <end position="3375"/>
    </location>
</feature>